<protein>
    <submittedName>
        <fullName evidence="1">Uncharacterized protein</fullName>
    </submittedName>
</protein>
<dbReference type="AlphaFoldDB" id="A0A1J4SBQ3"/>
<reference evidence="1 2" key="1">
    <citation type="journal article" date="2016" name="Environ. Microbiol.">
        <title>Genomic resolution of a cold subsurface aquifer community provides metabolic insights for novel microbes adapted to high CO concentrations.</title>
        <authorList>
            <person name="Probst A.J."/>
            <person name="Castelle C.J."/>
            <person name="Singh A."/>
            <person name="Brown C.T."/>
            <person name="Anantharaman K."/>
            <person name="Sharon I."/>
            <person name="Hug L.A."/>
            <person name="Burstein D."/>
            <person name="Emerson J.B."/>
            <person name="Thomas B.C."/>
            <person name="Banfield J.F."/>
        </authorList>
    </citation>
    <scope>NUCLEOTIDE SEQUENCE [LARGE SCALE GENOMIC DNA]</scope>
    <source>
        <strain evidence="1">CG1_02_38_46</strain>
    </source>
</reference>
<evidence type="ECO:0000313" key="1">
    <source>
        <dbReference type="EMBL" id="OIN96815.1"/>
    </source>
</evidence>
<accession>A0A1J4SBQ3</accession>
<evidence type="ECO:0000313" key="2">
    <source>
        <dbReference type="Proteomes" id="UP000182278"/>
    </source>
</evidence>
<gene>
    <name evidence="1" type="ORF">AUJ66_05230</name>
</gene>
<dbReference type="STRING" id="1817893.AUJ66_05230"/>
<comment type="caution">
    <text evidence="1">The sequence shown here is derived from an EMBL/GenBank/DDBJ whole genome shotgun (WGS) entry which is preliminary data.</text>
</comment>
<dbReference type="Proteomes" id="UP000182278">
    <property type="component" value="Unassembled WGS sequence"/>
</dbReference>
<name>A0A1J4SBQ3_9BACT</name>
<proteinExistence type="predicted"/>
<sequence>MKLKDYQYITHKIIFRPWGVECRFTVARLDGTHINDIVMLKDGKEDETQLALLIFERLKKVDIPSEIIISEMIYTETEVENLMKDI</sequence>
<dbReference type="EMBL" id="MNUO01000077">
    <property type="protein sequence ID" value="OIN96815.1"/>
    <property type="molecule type" value="Genomic_DNA"/>
</dbReference>
<organism evidence="1 2">
    <name type="scientific">Candidatus Desantisbacteria bacterium CG1_02_38_46</name>
    <dbReference type="NCBI Taxonomy" id="1817893"/>
    <lineage>
        <taxon>Bacteria</taxon>
        <taxon>Candidatus Desantisiibacteriota</taxon>
    </lineage>
</organism>